<proteinExistence type="predicted"/>
<dbReference type="STRING" id="330214.NIDE2769"/>
<dbReference type="AlphaFoldDB" id="D8PGT8"/>
<accession>D8PGT8</accession>
<dbReference type="Proteomes" id="UP000001660">
    <property type="component" value="Chromosome"/>
</dbReference>
<evidence type="ECO:0000313" key="1">
    <source>
        <dbReference type="EMBL" id="CBK42475.1"/>
    </source>
</evidence>
<reference evidence="1 2" key="1">
    <citation type="journal article" date="2010" name="Proc. Natl. Acad. Sci. U.S.A.">
        <title>A Nitrospira metagenome illuminates the physiology and evolution of globally important nitrite-oxidizing bacteria.</title>
        <authorList>
            <person name="Lucker S."/>
            <person name="Wagner M."/>
            <person name="Maixner F."/>
            <person name="Pelletier E."/>
            <person name="Koch H."/>
            <person name="Vacherie B."/>
            <person name="Rattei T."/>
            <person name="Sinninghe Damste J."/>
            <person name="Spieck E."/>
            <person name="Le Paslier D."/>
            <person name="Daims H."/>
        </authorList>
    </citation>
    <scope>NUCLEOTIDE SEQUENCE [LARGE SCALE GENOMIC DNA]</scope>
</reference>
<evidence type="ECO:0000313" key="2">
    <source>
        <dbReference type="Proteomes" id="UP000001660"/>
    </source>
</evidence>
<sequence>MYHSVARSCQAQGASARRRFHGLPLFSRRLTVNSHATYDDELINHPPRFIVTTYE</sequence>
<dbReference type="EMBL" id="FP929003">
    <property type="protein sequence ID" value="CBK42475.1"/>
    <property type="molecule type" value="Genomic_DNA"/>
</dbReference>
<keyword evidence="2" id="KW-1185">Reference proteome</keyword>
<organism evidence="1 2">
    <name type="scientific">Nitrospira defluvii</name>
    <dbReference type="NCBI Taxonomy" id="330214"/>
    <lineage>
        <taxon>Bacteria</taxon>
        <taxon>Pseudomonadati</taxon>
        <taxon>Nitrospirota</taxon>
        <taxon>Nitrospiria</taxon>
        <taxon>Nitrospirales</taxon>
        <taxon>Nitrospiraceae</taxon>
        <taxon>Nitrospira</taxon>
    </lineage>
</organism>
<dbReference type="KEGG" id="nde:NIDE2769"/>
<name>D8PGT8_9BACT</name>
<protein>
    <submittedName>
        <fullName evidence="1">Uncharacterized protein</fullName>
    </submittedName>
</protein>
<gene>
    <name evidence="1" type="ORF">NIDE2769</name>
</gene>
<dbReference type="HOGENOM" id="CLU_3023509_0_0_0"/>